<gene>
    <name evidence="1" type="ORF">J8J14_03100</name>
</gene>
<name>A0ABS4AA78_9PROT</name>
<protein>
    <submittedName>
        <fullName evidence="1">DUF3574 domain-containing protein</fullName>
    </submittedName>
</protein>
<proteinExistence type="predicted"/>
<sequence>MIATLAFGRNQGGALRVTDADWAAFLAEEATPRFPSGLTTHDTQGQWRGADGVIAREPGKLLWLVIPNASPEEAAARTAPLVSAYRTRFGQESVLSSFARGCVSF</sequence>
<reference evidence="1 2" key="1">
    <citation type="submission" date="2021-03" db="EMBL/GenBank/DDBJ databases">
        <authorList>
            <person name="So Y."/>
        </authorList>
    </citation>
    <scope>NUCLEOTIDE SEQUENCE [LARGE SCALE GENOMIC DNA]</scope>
    <source>
        <strain evidence="1 2">SSH11</strain>
    </source>
</reference>
<organism evidence="1 2">
    <name type="scientific">Pararoseomonas baculiformis</name>
    <dbReference type="NCBI Taxonomy" id="2820812"/>
    <lineage>
        <taxon>Bacteria</taxon>
        <taxon>Pseudomonadati</taxon>
        <taxon>Pseudomonadota</taxon>
        <taxon>Alphaproteobacteria</taxon>
        <taxon>Acetobacterales</taxon>
        <taxon>Acetobacteraceae</taxon>
        <taxon>Pararoseomonas</taxon>
    </lineage>
</organism>
<keyword evidence="2" id="KW-1185">Reference proteome</keyword>
<comment type="caution">
    <text evidence="1">The sequence shown here is derived from an EMBL/GenBank/DDBJ whole genome shotgun (WGS) entry which is preliminary data.</text>
</comment>
<dbReference type="Pfam" id="PF12098">
    <property type="entry name" value="DUF3574"/>
    <property type="match status" value="1"/>
</dbReference>
<accession>A0ABS4AA78</accession>
<dbReference type="Proteomes" id="UP000681594">
    <property type="component" value="Unassembled WGS sequence"/>
</dbReference>
<dbReference type="RefSeq" id="WP_209377971.1">
    <property type="nucleotide sequence ID" value="NZ_JAGIZB010000002.1"/>
</dbReference>
<evidence type="ECO:0000313" key="2">
    <source>
        <dbReference type="Proteomes" id="UP000681594"/>
    </source>
</evidence>
<evidence type="ECO:0000313" key="1">
    <source>
        <dbReference type="EMBL" id="MBP0443756.1"/>
    </source>
</evidence>
<dbReference type="InterPro" id="IPR021957">
    <property type="entry name" value="DUF3574"/>
</dbReference>
<dbReference type="EMBL" id="JAGIZB010000002">
    <property type="protein sequence ID" value="MBP0443756.1"/>
    <property type="molecule type" value="Genomic_DNA"/>
</dbReference>